<dbReference type="OrthoDB" id="418242at2759"/>
<name>A0A3G2S4K9_MALR7</name>
<dbReference type="InterPro" id="IPR033031">
    <property type="entry name" value="Scc2/Nipped-B"/>
</dbReference>
<feature type="region of interest" description="Disordered" evidence="7">
    <location>
        <begin position="1369"/>
        <end position="1392"/>
    </location>
</feature>
<comment type="similarity">
    <text evidence="2 6">Belongs to the SCC2/Nipped-B family.</text>
</comment>
<sequence>MAPVPGALKSAVSPSALRAVASSDHAEYPQFSADAYEALADDMPSRFRPELMQYAKKHALEEHDQDTPQKNVRTSNDSFTNENDSGWDFDDSQLYSGESLLLTSDAPPSSPVPASDAIRTPSTSAQLLTQFLEALEYDAMECDTEKPRGTLVRRVEAEVVLQPSSITQLYGLLRRCTRDTEKALSAGVTLSDGIPRTLLDVDAQLLSGMLSKLETTMGDSQTVLSPDMEYANLEKSLQDSISLLLSAKCCLLTFSVDQLPKYLFSEELLERCLDILKLSLETLVLPLVEACASITPSGIAHDLLRGSVPSSLTSALDSHMHHVCSALTLLEPLFSLTSITIPEALMIRCVYIALSPLFTQDRVIPAKHASDLTYTHAHALRPLRLSCFHILRNLFAFYPQQRAWIVGEILVSILRLPDLRQRKRHFRLANNQKIYVITALLLQLIQASSYELPASHELSLAWFFDAETRAQHEKPPCQSHQEHVHALASTIAAFLIQKSGEAKMAKNTADVSYAAIVYAILEDLLTLVPLPDWPAAPVLLSCFMRLFVNVLNEPKSTMDAKTMALDHLGLTAAYIYSTKEQPRPKHAHLRLNPMSVLSEHCDVDALLEWKLAYFGVIQRVQKDSKDKATLIHTRSFHRAQYLFDLALAMRLSDEKDHGARFETAITQCVQQVDRIEGVPPIDSYLYAQYILQGTTFIKYAYLLKPLVQAARSPVLTIRLRALRGLANVVGSNSNLLDDSSILDTVVMHLSDTSANVREVCVSILAAYLEDKPAQVPTYLAMLSDRVMDTAVSVRKRVIRFLRDAYLLHLDYDTKLMTLFRMLQCVHDIDPTAQVLAMECLEYVLFNEQVGEKPTEMARLLADLCIKIRERPSPLEEFLRRLGRDHANPALSDTFGELVDELISGLFVDNMDAITMRDRLRVVHVLCYTHPSVLTVNRAKQLLPYVDGAESFEELAVMEELLRIFSTCLCHMPRTARAFAVSLEAVLTRLLSRCTISPGSSTLEALIQCFCCVIQYQTKNYVLLQKTYHSCLGKFFSVQPKEIDANASLVLCITALLCAYGPWQSAQQSNSLDEVFGHLMRLHASSEAKSLIPILTALGYILSAYPAKFLDPTLTSTLDTILQQGTPHERYLVLRAFFAFLENDAGKEPQLSSTDMLSNLTGKAYSDAGLASGLIQRFAEPVLHGVLEVESPPIQRMASDILRIAVLQGLSHPMQVVPTLVALETSQDSVLRSRAAHLHRHLYSKHASLLVSRYNECIRASFQFQCSLTQHPRGYQQDAQVHALFQTWYDILGENRSMRLAFLRTLTRLLSMSAECTDADVDFGLFVADNLALLEYRVVEEPLLVIHELKVLHAVMGGHMTSLIERKLRTDENQRTPSPLTDEECEDIPKPKSDLSSAASSFLALSKSVCIARMIPALRQHIKRMYKLSERKCASYEPGKRTTMGDRITVRASSDPNRCLFDFDLSLPQTYSEAREYLEEFVDERDDAGTDSELEYE</sequence>
<dbReference type="PANTHER" id="PTHR21704:SF18">
    <property type="entry name" value="NIPPED-B-LIKE PROTEIN"/>
    <property type="match status" value="1"/>
</dbReference>
<comment type="subcellular location">
    <subcellularLocation>
        <location evidence="1 6">Nucleus</location>
    </subcellularLocation>
</comment>
<dbReference type="InterPro" id="IPR011989">
    <property type="entry name" value="ARM-like"/>
</dbReference>
<feature type="compositionally biased region" description="Polar residues" evidence="7">
    <location>
        <begin position="68"/>
        <end position="84"/>
    </location>
</feature>
<gene>
    <name evidence="9" type="primary">rad9</name>
    <name evidence="9" type="ORF">DNF11_2083</name>
</gene>
<organism evidence="9 10">
    <name type="scientific">Malassezia restricta (strain ATCC 96810 / NBRC 103918 / CBS 7877)</name>
    <name type="common">Seborrheic dermatitis infection agent</name>
    <dbReference type="NCBI Taxonomy" id="425264"/>
    <lineage>
        <taxon>Eukaryota</taxon>
        <taxon>Fungi</taxon>
        <taxon>Dikarya</taxon>
        <taxon>Basidiomycota</taxon>
        <taxon>Ustilaginomycotina</taxon>
        <taxon>Malasseziomycetes</taxon>
        <taxon>Malasseziales</taxon>
        <taxon>Malasseziaceae</taxon>
        <taxon>Malassezia</taxon>
    </lineage>
</organism>
<evidence type="ECO:0000259" key="8">
    <source>
        <dbReference type="Pfam" id="PF12830"/>
    </source>
</evidence>
<protein>
    <recommendedName>
        <fullName evidence="6">Sister chromatid cohesion protein</fullName>
    </recommendedName>
</protein>
<dbReference type="GO" id="GO:0003682">
    <property type="term" value="F:chromatin binding"/>
    <property type="evidence" value="ECO:0007669"/>
    <property type="project" value="TreeGrafter"/>
</dbReference>
<dbReference type="Pfam" id="PF12830">
    <property type="entry name" value="Nipped-B_C"/>
    <property type="match status" value="1"/>
</dbReference>
<dbReference type="PANTHER" id="PTHR21704">
    <property type="entry name" value="NIPPED-B-LIKE PROTEIN DELANGIN SCC2-RELATED"/>
    <property type="match status" value="1"/>
</dbReference>
<evidence type="ECO:0000256" key="6">
    <source>
        <dbReference type="RuleBase" id="RU364107"/>
    </source>
</evidence>
<feature type="domain" description="Sister chromatid cohesion C-terminal" evidence="8">
    <location>
        <begin position="1170"/>
        <end position="1349"/>
    </location>
</feature>
<dbReference type="GO" id="GO:0090694">
    <property type="term" value="C:Scc2-Scc4 cohesin loading complex"/>
    <property type="evidence" value="ECO:0007669"/>
    <property type="project" value="TreeGrafter"/>
</dbReference>
<evidence type="ECO:0000256" key="3">
    <source>
        <dbReference type="ARBA" id="ARBA00022737"/>
    </source>
</evidence>
<dbReference type="GO" id="GO:0034087">
    <property type="term" value="P:establishment of mitotic sister chromatid cohesion"/>
    <property type="evidence" value="ECO:0007669"/>
    <property type="project" value="TreeGrafter"/>
</dbReference>
<dbReference type="GO" id="GO:0010468">
    <property type="term" value="P:regulation of gene expression"/>
    <property type="evidence" value="ECO:0007669"/>
    <property type="project" value="InterPro"/>
</dbReference>
<dbReference type="GO" id="GO:1990414">
    <property type="term" value="P:replication-born double-strand break repair via sister chromatid exchange"/>
    <property type="evidence" value="ECO:0007669"/>
    <property type="project" value="TreeGrafter"/>
</dbReference>
<dbReference type="Gene3D" id="1.25.10.10">
    <property type="entry name" value="Leucine-rich Repeat Variant"/>
    <property type="match status" value="1"/>
</dbReference>
<evidence type="ECO:0000256" key="1">
    <source>
        <dbReference type="ARBA" id="ARBA00004123"/>
    </source>
</evidence>
<evidence type="ECO:0000313" key="9">
    <source>
        <dbReference type="EMBL" id="AYO43033.1"/>
    </source>
</evidence>
<dbReference type="GO" id="GO:0071169">
    <property type="term" value="P:establishment of protein localization to chromatin"/>
    <property type="evidence" value="ECO:0007669"/>
    <property type="project" value="TreeGrafter"/>
</dbReference>
<evidence type="ECO:0000256" key="4">
    <source>
        <dbReference type="ARBA" id="ARBA00023242"/>
    </source>
</evidence>
<reference evidence="9 10" key="1">
    <citation type="submission" date="2018-10" db="EMBL/GenBank/DDBJ databases">
        <title>Complete genome sequence of Malassezia restricta CBS 7877.</title>
        <authorList>
            <person name="Morand S.C."/>
            <person name="Bertignac M."/>
            <person name="Iltis A."/>
            <person name="Kolder I."/>
            <person name="Pirovano W."/>
            <person name="Jourdain R."/>
            <person name="Clavaud C."/>
        </authorList>
    </citation>
    <scope>NUCLEOTIDE SEQUENCE [LARGE SCALE GENOMIC DNA]</scope>
    <source>
        <strain evidence="9 10">CBS 7877</strain>
    </source>
</reference>
<evidence type="ECO:0000256" key="7">
    <source>
        <dbReference type="SAM" id="MobiDB-lite"/>
    </source>
</evidence>
<keyword evidence="4 6" id="KW-0539">Nucleus</keyword>
<dbReference type="EMBL" id="CP033150">
    <property type="protein sequence ID" value="AYO43033.1"/>
    <property type="molecule type" value="Genomic_DNA"/>
</dbReference>
<dbReference type="VEuPathDB" id="FungiDB:DNF11_2083"/>
<dbReference type="InterPro" id="IPR026003">
    <property type="entry name" value="Cohesin_HEAT"/>
</dbReference>
<dbReference type="GO" id="GO:0061775">
    <property type="term" value="F:cohesin loader activity"/>
    <property type="evidence" value="ECO:0007669"/>
    <property type="project" value="InterPro"/>
</dbReference>
<dbReference type="InterPro" id="IPR016024">
    <property type="entry name" value="ARM-type_fold"/>
</dbReference>
<evidence type="ECO:0000256" key="2">
    <source>
        <dbReference type="ARBA" id="ARBA00009252"/>
    </source>
</evidence>
<keyword evidence="3 6" id="KW-0677">Repeat</keyword>
<feature type="region of interest" description="Disordered" evidence="7">
    <location>
        <begin position="60"/>
        <end position="88"/>
    </location>
</feature>
<dbReference type="InterPro" id="IPR024986">
    <property type="entry name" value="Nipped-B_C"/>
</dbReference>
<dbReference type="Pfam" id="PF12765">
    <property type="entry name" value="Cohesin_HEAT"/>
    <property type="match status" value="1"/>
</dbReference>
<dbReference type="Proteomes" id="UP000269793">
    <property type="component" value="Chromosome III"/>
</dbReference>
<accession>A0A3G2S4K9</accession>
<keyword evidence="5 6" id="KW-0131">Cell cycle</keyword>
<keyword evidence="10" id="KW-1185">Reference proteome</keyword>
<dbReference type="CDD" id="cd23958">
    <property type="entry name" value="SCC2"/>
    <property type="match status" value="1"/>
</dbReference>
<dbReference type="GO" id="GO:0140588">
    <property type="term" value="P:chromatin looping"/>
    <property type="evidence" value="ECO:0007669"/>
    <property type="project" value="InterPro"/>
</dbReference>
<evidence type="ECO:0000256" key="5">
    <source>
        <dbReference type="ARBA" id="ARBA00023306"/>
    </source>
</evidence>
<proteinExistence type="inferred from homology"/>
<evidence type="ECO:0000313" key="10">
    <source>
        <dbReference type="Proteomes" id="UP000269793"/>
    </source>
</evidence>
<dbReference type="STRING" id="425264.A0A3G2S4K9"/>
<dbReference type="SUPFAM" id="SSF48371">
    <property type="entry name" value="ARM repeat"/>
    <property type="match status" value="1"/>
</dbReference>